<dbReference type="Proteomes" id="UP000027778">
    <property type="component" value="Unassembled WGS sequence"/>
</dbReference>
<reference evidence="1 2" key="1">
    <citation type="submission" date="2014-06" db="EMBL/GenBank/DDBJ databases">
        <title>Draft genome sequence of Bacillus gaemokensis JCM 15801 (MCCC 1A00707).</title>
        <authorList>
            <person name="Lai Q."/>
            <person name="Liu Y."/>
            <person name="Shao Z."/>
        </authorList>
    </citation>
    <scope>NUCLEOTIDE SEQUENCE [LARGE SCALE GENOMIC DNA]</scope>
    <source>
        <strain evidence="1 2">JCM 15801</strain>
    </source>
</reference>
<sequence length="61" mass="7153">MKEFLSKRIRHARNRAIAIKETHGDNPNETHNYFGGHTLGYWEGKLSAYQSILDEIEYDET</sequence>
<dbReference type="AlphaFoldDB" id="A0A073K7T6"/>
<dbReference type="EMBL" id="JOTM01000030">
    <property type="protein sequence ID" value="KEK22507.1"/>
    <property type="molecule type" value="Genomic_DNA"/>
</dbReference>
<name>A0A073K7T6_9BACI</name>
<dbReference type="STRING" id="574375.AZF08_13810"/>
<gene>
    <name evidence="1" type="ORF">BAGA_19095</name>
</gene>
<organism evidence="1 2">
    <name type="scientific">Bacillus gaemokensis</name>
    <dbReference type="NCBI Taxonomy" id="574375"/>
    <lineage>
        <taxon>Bacteria</taxon>
        <taxon>Bacillati</taxon>
        <taxon>Bacillota</taxon>
        <taxon>Bacilli</taxon>
        <taxon>Bacillales</taxon>
        <taxon>Bacillaceae</taxon>
        <taxon>Bacillus</taxon>
        <taxon>Bacillus cereus group</taxon>
    </lineage>
</organism>
<evidence type="ECO:0000313" key="2">
    <source>
        <dbReference type="Proteomes" id="UP000027778"/>
    </source>
</evidence>
<protein>
    <submittedName>
        <fullName evidence="1">Uncharacterized protein</fullName>
    </submittedName>
</protein>
<comment type="caution">
    <text evidence="1">The sequence shown here is derived from an EMBL/GenBank/DDBJ whole genome shotgun (WGS) entry which is preliminary data.</text>
</comment>
<proteinExistence type="predicted"/>
<accession>A0A073K7T6</accession>
<keyword evidence="2" id="KW-1185">Reference proteome</keyword>
<evidence type="ECO:0000313" key="1">
    <source>
        <dbReference type="EMBL" id="KEK22507.1"/>
    </source>
</evidence>